<feature type="compositionally biased region" description="Basic and acidic residues" evidence="3">
    <location>
        <begin position="440"/>
        <end position="452"/>
    </location>
</feature>
<evidence type="ECO:0000313" key="4">
    <source>
        <dbReference type="EMBL" id="SDJ35682.1"/>
    </source>
</evidence>
<dbReference type="STRING" id="555512.SAMN04487993_102760"/>
<evidence type="ECO:0000256" key="3">
    <source>
        <dbReference type="SAM" id="MobiDB-lite"/>
    </source>
</evidence>
<comment type="subcellular location">
    <subcellularLocation>
        <location evidence="1">Secreted</location>
    </subcellularLocation>
</comment>
<dbReference type="InterPro" id="IPR050557">
    <property type="entry name" value="RTX_toxin/Mannuronan_C5-epim"/>
</dbReference>
<feature type="region of interest" description="Disordered" evidence="3">
    <location>
        <begin position="272"/>
        <end position="319"/>
    </location>
</feature>
<dbReference type="GO" id="GO:0005509">
    <property type="term" value="F:calcium ion binding"/>
    <property type="evidence" value="ECO:0007669"/>
    <property type="project" value="InterPro"/>
</dbReference>
<evidence type="ECO:0000256" key="2">
    <source>
        <dbReference type="ARBA" id="ARBA00022525"/>
    </source>
</evidence>
<dbReference type="PANTHER" id="PTHR38340:SF1">
    <property type="entry name" value="S-LAYER PROTEIN"/>
    <property type="match status" value="1"/>
</dbReference>
<feature type="compositionally biased region" description="Acidic residues" evidence="3">
    <location>
        <begin position="306"/>
        <end position="315"/>
    </location>
</feature>
<feature type="region of interest" description="Disordered" evidence="3">
    <location>
        <begin position="432"/>
        <end position="452"/>
    </location>
</feature>
<keyword evidence="5" id="KW-1185">Reference proteome</keyword>
<dbReference type="AlphaFoldDB" id="A0A1G8T264"/>
<dbReference type="PRINTS" id="PR00313">
    <property type="entry name" value="CABNDNGRPT"/>
</dbReference>
<dbReference type="PANTHER" id="PTHR38340">
    <property type="entry name" value="S-LAYER PROTEIN"/>
    <property type="match status" value="1"/>
</dbReference>
<dbReference type="PROSITE" id="PS00330">
    <property type="entry name" value="HEMOLYSIN_CALCIUM"/>
    <property type="match status" value="7"/>
</dbReference>
<dbReference type="RefSeq" id="WP_165616904.1">
    <property type="nucleotide sequence ID" value="NZ_FNEJ01000027.1"/>
</dbReference>
<reference evidence="4 5" key="1">
    <citation type="submission" date="2016-10" db="EMBL/GenBank/DDBJ databases">
        <authorList>
            <person name="de Groot N.N."/>
        </authorList>
    </citation>
    <scope>NUCLEOTIDE SEQUENCE [LARGE SCALE GENOMIC DNA]</scope>
    <source>
        <strain evidence="4 5">DSM 26424</strain>
    </source>
</reference>
<dbReference type="SUPFAM" id="SSF51120">
    <property type="entry name" value="beta-Roll"/>
    <property type="match status" value="4"/>
</dbReference>
<dbReference type="GO" id="GO:0005615">
    <property type="term" value="C:extracellular space"/>
    <property type="evidence" value="ECO:0007669"/>
    <property type="project" value="InterPro"/>
</dbReference>
<keyword evidence="2" id="KW-0964">Secreted</keyword>
<evidence type="ECO:0000313" key="5">
    <source>
        <dbReference type="Proteomes" id="UP000199093"/>
    </source>
</evidence>
<feature type="compositionally biased region" description="Low complexity" evidence="3">
    <location>
        <begin position="293"/>
        <end position="305"/>
    </location>
</feature>
<dbReference type="Gene3D" id="2.150.10.10">
    <property type="entry name" value="Serralysin-like metalloprotease, C-terminal"/>
    <property type="match status" value="5"/>
</dbReference>
<evidence type="ECO:0000256" key="1">
    <source>
        <dbReference type="ARBA" id="ARBA00004613"/>
    </source>
</evidence>
<proteinExistence type="predicted"/>
<dbReference type="Proteomes" id="UP000199093">
    <property type="component" value="Unassembled WGS sequence"/>
</dbReference>
<dbReference type="EMBL" id="FNEJ01000027">
    <property type="protein sequence ID" value="SDJ35682.1"/>
    <property type="molecule type" value="Genomic_DNA"/>
</dbReference>
<protein>
    <submittedName>
        <fullName evidence="4">Ca2+-binding protein, RTX toxin-related</fullName>
    </submittedName>
</protein>
<dbReference type="Pfam" id="PF00353">
    <property type="entry name" value="HemolysinCabind"/>
    <property type="match status" value="6"/>
</dbReference>
<dbReference type="InterPro" id="IPR018511">
    <property type="entry name" value="Hemolysin-typ_Ca-bd_CS"/>
</dbReference>
<sequence>MPKTLITLEPFVTNTFDPTDGLIDLDYEVHGGTKNDSIKTLDGNDLAYGGAGNDSIWSLSGSDTFYGGAGDDRIWQSSHKLLVYRKLVAHGEEGNDTISGADGDDKLYGGADNDDLYGSWGANYLSGGTGNDTIWGGADALADTMVGGTGDDVFVFTGDFQSDKIYEDPAGGHDTLYVQPGAHLTLADYVEDLIVAAPGSAYNTGQVSQYFSSILTGNAMANTISTLAGWDTLKGGAGNDSLSAGAGHDVLYGGADNDLLLGQEGKDTLYGESGHDTLQGGSGEDRLYGGTDGDTLSGGTDNDTLWGEDGDDLLDGNEGTDVLYGGAGHDRLTGSGKDLLQGGLGNDTYHVDSTAQILESLNSGTDTVITKATSLSLAANVENLTFDTASHHTGTGNAGANVIEDTGWSGQAKANSTFYGLGGNDTLNGGDGSDKLYGGGDHDTLRGEEGSDRLEGGAGNDLLYGGEGDDLLAGGAGQDKLYGGEGADRFVFYTASDSAGATYDKLVGFDFGADRIDLSSIDANSLLAGNQAFSFSVDKPFFTSAGDLWTELGGAGIKILGDTNGDGVADFQLVVYGIGNPYEVDFEAADFIL</sequence>
<accession>A0A1G8T264</accession>
<gene>
    <name evidence="4" type="ORF">SAMN04487993_102760</name>
</gene>
<dbReference type="InterPro" id="IPR011049">
    <property type="entry name" value="Serralysin-like_metalloprot_C"/>
</dbReference>
<organism evidence="4 5">
    <name type="scientific">Salipiger marinus</name>
    <dbReference type="NCBI Taxonomy" id="555512"/>
    <lineage>
        <taxon>Bacteria</taxon>
        <taxon>Pseudomonadati</taxon>
        <taxon>Pseudomonadota</taxon>
        <taxon>Alphaproteobacteria</taxon>
        <taxon>Rhodobacterales</taxon>
        <taxon>Roseobacteraceae</taxon>
        <taxon>Salipiger</taxon>
    </lineage>
</organism>
<dbReference type="InterPro" id="IPR001343">
    <property type="entry name" value="Hemolysn_Ca-bd"/>
</dbReference>
<name>A0A1G8T264_9RHOB</name>